<dbReference type="Proteomes" id="UP000789860">
    <property type="component" value="Unassembled WGS sequence"/>
</dbReference>
<gene>
    <name evidence="1" type="ORF">SCALOS_LOCUS7043</name>
</gene>
<evidence type="ECO:0000313" key="1">
    <source>
        <dbReference type="EMBL" id="CAG8604400.1"/>
    </source>
</evidence>
<protein>
    <submittedName>
        <fullName evidence="1">10824_t:CDS:1</fullName>
    </submittedName>
</protein>
<dbReference type="EMBL" id="CAJVPM010014927">
    <property type="protein sequence ID" value="CAG8604400.1"/>
    <property type="molecule type" value="Genomic_DNA"/>
</dbReference>
<proteinExistence type="predicted"/>
<evidence type="ECO:0000313" key="2">
    <source>
        <dbReference type="Proteomes" id="UP000789860"/>
    </source>
</evidence>
<name>A0ACA9MQ43_9GLOM</name>
<reference evidence="1" key="1">
    <citation type="submission" date="2021-06" db="EMBL/GenBank/DDBJ databases">
        <authorList>
            <person name="Kallberg Y."/>
            <person name="Tangrot J."/>
            <person name="Rosling A."/>
        </authorList>
    </citation>
    <scope>NUCLEOTIDE SEQUENCE</scope>
    <source>
        <strain evidence="1">AU212A</strain>
    </source>
</reference>
<feature type="non-terminal residue" evidence="1">
    <location>
        <position position="1"/>
    </location>
</feature>
<sequence length="123" mass="14157">FEQIEGESSVELGERFEKFCMKWLEGRFLRWSAKVIWTGGSGDEGKDIVMEICEYTAHVNEVEITIKRGNRDIEGIRKGKFDFGLLVGIYSYSIRPAALKAVDLSEEIIIVTTYHRMCDEIEE</sequence>
<accession>A0ACA9MQ43</accession>
<organism evidence="1 2">
    <name type="scientific">Scutellospora calospora</name>
    <dbReference type="NCBI Taxonomy" id="85575"/>
    <lineage>
        <taxon>Eukaryota</taxon>
        <taxon>Fungi</taxon>
        <taxon>Fungi incertae sedis</taxon>
        <taxon>Mucoromycota</taxon>
        <taxon>Glomeromycotina</taxon>
        <taxon>Glomeromycetes</taxon>
        <taxon>Diversisporales</taxon>
        <taxon>Gigasporaceae</taxon>
        <taxon>Scutellospora</taxon>
    </lineage>
</organism>
<comment type="caution">
    <text evidence="1">The sequence shown here is derived from an EMBL/GenBank/DDBJ whole genome shotgun (WGS) entry which is preliminary data.</text>
</comment>
<keyword evidence="2" id="KW-1185">Reference proteome</keyword>
<feature type="non-terminal residue" evidence="1">
    <location>
        <position position="123"/>
    </location>
</feature>